<feature type="region of interest" description="Disordered" evidence="1">
    <location>
        <begin position="1"/>
        <end position="56"/>
    </location>
</feature>
<name>A0ABR4B4U4_9LECA</name>
<evidence type="ECO:0000313" key="3">
    <source>
        <dbReference type="Proteomes" id="UP001590951"/>
    </source>
</evidence>
<comment type="caution">
    <text evidence="2">The sequence shown here is derived from an EMBL/GenBank/DDBJ whole genome shotgun (WGS) entry which is preliminary data.</text>
</comment>
<evidence type="ECO:0000313" key="2">
    <source>
        <dbReference type="EMBL" id="KAL2052886.1"/>
    </source>
</evidence>
<protein>
    <submittedName>
        <fullName evidence="2">Uncharacterized protein</fullName>
    </submittedName>
</protein>
<feature type="compositionally biased region" description="Basic and acidic residues" evidence="1">
    <location>
        <begin position="1"/>
        <end position="14"/>
    </location>
</feature>
<sequence>MKRQQEELEERQEAMEEALSDAGVSIPGGSTRTSVEYPGGGRSSLGGDSAGTQDPTTVEDLEACLDDVGAAEAATAVGEMKDPVLTLETIKEVQEQLAQRDDDGSCGV</sequence>
<keyword evidence="3" id="KW-1185">Reference proteome</keyword>
<evidence type="ECO:0000256" key="1">
    <source>
        <dbReference type="SAM" id="MobiDB-lite"/>
    </source>
</evidence>
<proteinExistence type="predicted"/>
<dbReference type="Proteomes" id="UP001590951">
    <property type="component" value="Unassembled WGS sequence"/>
</dbReference>
<accession>A0ABR4B4U4</accession>
<organism evidence="2 3">
    <name type="scientific">Lepraria finkii</name>
    <dbReference type="NCBI Taxonomy" id="1340010"/>
    <lineage>
        <taxon>Eukaryota</taxon>
        <taxon>Fungi</taxon>
        <taxon>Dikarya</taxon>
        <taxon>Ascomycota</taxon>
        <taxon>Pezizomycotina</taxon>
        <taxon>Lecanoromycetes</taxon>
        <taxon>OSLEUM clade</taxon>
        <taxon>Lecanoromycetidae</taxon>
        <taxon>Lecanorales</taxon>
        <taxon>Lecanorineae</taxon>
        <taxon>Stereocaulaceae</taxon>
        <taxon>Lepraria</taxon>
    </lineage>
</organism>
<gene>
    <name evidence="2" type="ORF">ABVK25_006826</name>
</gene>
<dbReference type="EMBL" id="JBHFEH010000024">
    <property type="protein sequence ID" value="KAL2052886.1"/>
    <property type="molecule type" value="Genomic_DNA"/>
</dbReference>
<reference evidence="2 3" key="1">
    <citation type="submission" date="2024-09" db="EMBL/GenBank/DDBJ databases">
        <title>Rethinking Asexuality: The Enigmatic Case of Functional Sexual Genes in Lepraria (Stereocaulaceae).</title>
        <authorList>
            <person name="Doellman M."/>
            <person name="Sun Y."/>
            <person name="Barcenas-Pena A."/>
            <person name="Lumbsch H.T."/>
            <person name="Grewe F."/>
        </authorList>
    </citation>
    <scope>NUCLEOTIDE SEQUENCE [LARGE SCALE GENOMIC DNA]</scope>
    <source>
        <strain evidence="2 3">Grewe 0041</strain>
    </source>
</reference>